<evidence type="ECO:0008006" key="2">
    <source>
        <dbReference type="Google" id="ProtNLM"/>
    </source>
</evidence>
<organism evidence="1">
    <name type="scientific">Cacopsylla melanoneura</name>
    <dbReference type="NCBI Taxonomy" id="428564"/>
    <lineage>
        <taxon>Eukaryota</taxon>
        <taxon>Metazoa</taxon>
        <taxon>Ecdysozoa</taxon>
        <taxon>Arthropoda</taxon>
        <taxon>Hexapoda</taxon>
        <taxon>Insecta</taxon>
        <taxon>Pterygota</taxon>
        <taxon>Neoptera</taxon>
        <taxon>Paraneoptera</taxon>
        <taxon>Hemiptera</taxon>
        <taxon>Sternorrhyncha</taxon>
        <taxon>Psylloidea</taxon>
        <taxon>Psyllidae</taxon>
        <taxon>Psyllinae</taxon>
        <taxon>Cacopsylla</taxon>
    </lineage>
</organism>
<dbReference type="InterPro" id="IPR036691">
    <property type="entry name" value="Endo/exonu/phosph_ase_sf"/>
</dbReference>
<accession>A0A8D8PTU0</accession>
<evidence type="ECO:0000313" key="1">
    <source>
        <dbReference type="EMBL" id="CAG6615022.1"/>
    </source>
</evidence>
<dbReference type="EMBL" id="HBUF01031769">
    <property type="protein sequence ID" value="CAG6615022.1"/>
    <property type="molecule type" value="Transcribed_RNA"/>
</dbReference>
<proteinExistence type="predicted"/>
<dbReference type="SUPFAM" id="SSF56219">
    <property type="entry name" value="DNase I-like"/>
    <property type="match status" value="1"/>
</dbReference>
<dbReference type="AlphaFoldDB" id="A0A8D8PTU0"/>
<name>A0A8D8PTU0_9HEMI</name>
<reference evidence="1" key="1">
    <citation type="submission" date="2021-05" db="EMBL/GenBank/DDBJ databases">
        <authorList>
            <person name="Alioto T."/>
            <person name="Alioto T."/>
            <person name="Gomez Garrido J."/>
        </authorList>
    </citation>
    <scope>NUCLEOTIDE SEQUENCE</scope>
</reference>
<protein>
    <recommendedName>
        <fullName evidence="2">Endonuclease/exonuclease/phosphatase domain-containing protein</fullName>
    </recommendedName>
</protein>
<sequence length="123" mass="14248">MDRDLILTKKTRGGGVLIALQNIYEIEFLQNWSSSDTYYDCIWVHIFSPVNIYLCVVYFPPPVTTKHIERFNNSLDKLKCHLSDCLIIGDFNLKEIDSPESNLALSTSRCKELLNLLNFYNLI</sequence>
<dbReference type="Gene3D" id="3.60.10.10">
    <property type="entry name" value="Endonuclease/exonuclease/phosphatase"/>
    <property type="match status" value="1"/>
</dbReference>